<dbReference type="EMBL" id="HACG01009470">
    <property type="protein sequence ID" value="CEK56335.1"/>
    <property type="molecule type" value="Transcribed_RNA"/>
</dbReference>
<reference evidence="2" key="1">
    <citation type="submission" date="2014-12" db="EMBL/GenBank/DDBJ databases">
        <title>Insight into the proteome of Arion vulgaris.</title>
        <authorList>
            <person name="Aradska J."/>
            <person name="Bulat T."/>
            <person name="Smidak R."/>
            <person name="Sarate P."/>
            <person name="Gangsoo J."/>
            <person name="Sialana F."/>
            <person name="Bilban M."/>
            <person name="Lubec G."/>
        </authorList>
    </citation>
    <scope>NUCLEOTIDE SEQUENCE</scope>
    <source>
        <tissue evidence="2">Skin</tissue>
    </source>
</reference>
<gene>
    <name evidence="2" type="primary">ORF27393</name>
</gene>
<dbReference type="AlphaFoldDB" id="A0A0B6YLG5"/>
<protein>
    <submittedName>
        <fullName evidence="2">Uncharacterized protein</fullName>
    </submittedName>
</protein>
<evidence type="ECO:0000313" key="2">
    <source>
        <dbReference type="EMBL" id="CEK56335.1"/>
    </source>
</evidence>
<organism evidence="2">
    <name type="scientific">Arion vulgaris</name>
    <dbReference type="NCBI Taxonomy" id="1028688"/>
    <lineage>
        <taxon>Eukaryota</taxon>
        <taxon>Metazoa</taxon>
        <taxon>Spiralia</taxon>
        <taxon>Lophotrochozoa</taxon>
        <taxon>Mollusca</taxon>
        <taxon>Gastropoda</taxon>
        <taxon>Heterobranchia</taxon>
        <taxon>Euthyneura</taxon>
        <taxon>Panpulmonata</taxon>
        <taxon>Eupulmonata</taxon>
        <taxon>Stylommatophora</taxon>
        <taxon>Helicina</taxon>
        <taxon>Arionoidea</taxon>
        <taxon>Arionidae</taxon>
        <taxon>Arion</taxon>
    </lineage>
</organism>
<evidence type="ECO:0000256" key="1">
    <source>
        <dbReference type="SAM" id="MobiDB-lite"/>
    </source>
</evidence>
<feature type="non-terminal residue" evidence="2">
    <location>
        <position position="56"/>
    </location>
</feature>
<name>A0A0B6YLG5_9EUPU</name>
<feature type="region of interest" description="Disordered" evidence="1">
    <location>
        <begin position="37"/>
        <end position="56"/>
    </location>
</feature>
<accession>A0A0B6YLG5</accession>
<proteinExistence type="predicted"/>
<sequence>MARSALPRVVHKAQTLWFQQQPSLSPEKIAYVPRPGFKPRKFRTSGKCLHNPDRKS</sequence>